<dbReference type="Proteomes" id="UP000576821">
    <property type="component" value="Unassembled WGS sequence"/>
</dbReference>
<proteinExistence type="predicted"/>
<dbReference type="RefSeq" id="WP_167304640.1">
    <property type="nucleotide sequence ID" value="NZ_JAASQR010000004.1"/>
</dbReference>
<sequence length="73" mass="8586">MFLEQLYRCFNDSIDAGAARRSLAELFPFGKQLILKGLESMGLGICDQTVRFDRRWFFFGFPSEPRQSLFFHE</sequence>
<evidence type="ECO:0000313" key="2">
    <source>
        <dbReference type="Proteomes" id="UP000576821"/>
    </source>
</evidence>
<protein>
    <submittedName>
        <fullName evidence="1">Uncharacterized protein</fullName>
    </submittedName>
</protein>
<accession>A0A846M8N9</accession>
<gene>
    <name evidence="1" type="ORF">FHS54_002823</name>
</gene>
<keyword evidence="2" id="KW-1185">Reference proteome</keyword>
<name>A0A846M8N9_9SPHN</name>
<dbReference type="AlphaFoldDB" id="A0A846M8N9"/>
<dbReference type="EMBL" id="JAASQR010000004">
    <property type="protein sequence ID" value="NIJ17823.1"/>
    <property type="molecule type" value="Genomic_DNA"/>
</dbReference>
<evidence type="ECO:0000313" key="1">
    <source>
        <dbReference type="EMBL" id="NIJ17823.1"/>
    </source>
</evidence>
<organism evidence="1 2">
    <name type="scientific">Sphingobium vermicomposti</name>
    <dbReference type="NCBI Taxonomy" id="529005"/>
    <lineage>
        <taxon>Bacteria</taxon>
        <taxon>Pseudomonadati</taxon>
        <taxon>Pseudomonadota</taxon>
        <taxon>Alphaproteobacteria</taxon>
        <taxon>Sphingomonadales</taxon>
        <taxon>Sphingomonadaceae</taxon>
        <taxon>Sphingobium</taxon>
    </lineage>
</organism>
<comment type="caution">
    <text evidence="1">The sequence shown here is derived from an EMBL/GenBank/DDBJ whole genome shotgun (WGS) entry which is preliminary data.</text>
</comment>
<reference evidence="1 2" key="1">
    <citation type="submission" date="2020-03" db="EMBL/GenBank/DDBJ databases">
        <title>Genomic Encyclopedia of Type Strains, Phase IV (KMG-IV): sequencing the most valuable type-strain genomes for metagenomic binning, comparative biology and taxonomic classification.</title>
        <authorList>
            <person name="Goeker M."/>
        </authorList>
    </citation>
    <scope>NUCLEOTIDE SEQUENCE [LARGE SCALE GENOMIC DNA]</scope>
    <source>
        <strain evidence="1 2">DSM 21299</strain>
    </source>
</reference>